<gene>
    <name evidence="7" type="ORF">CRHIZ90672A_00010341</name>
</gene>
<proteinExistence type="predicted"/>
<evidence type="ECO:0000256" key="5">
    <source>
        <dbReference type="ARBA" id="ARBA00023136"/>
    </source>
</evidence>
<name>A0A9N9VE62_9HYPO</name>
<dbReference type="EMBL" id="CABFNQ020000659">
    <property type="protein sequence ID" value="CAH0021662.1"/>
    <property type="molecule type" value="Genomic_DNA"/>
</dbReference>
<evidence type="ECO:0000313" key="7">
    <source>
        <dbReference type="EMBL" id="CAH0021662.1"/>
    </source>
</evidence>
<feature type="transmembrane region" description="Helical" evidence="6">
    <location>
        <begin position="183"/>
        <end position="208"/>
    </location>
</feature>
<feature type="transmembrane region" description="Helical" evidence="6">
    <location>
        <begin position="83"/>
        <end position="106"/>
    </location>
</feature>
<evidence type="ECO:0000313" key="8">
    <source>
        <dbReference type="Proteomes" id="UP000696573"/>
    </source>
</evidence>
<dbReference type="OrthoDB" id="442352at2759"/>
<keyword evidence="2" id="KW-1003">Cell membrane</keyword>
<evidence type="ECO:0000256" key="1">
    <source>
        <dbReference type="ARBA" id="ARBA00004651"/>
    </source>
</evidence>
<dbReference type="PANTHER" id="PTHR43302:SF5">
    <property type="entry name" value="TRANSPORTER ARSB-RELATED"/>
    <property type="match status" value="1"/>
</dbReference>
<sequence length="258" mass="28395">MDSSEIWNSVPHATQNKNRPNEVVLSTVREEVLPSPTDLEMSNIPRTLSATVEGDHTKPTTLVSVAQDVFRWLQETFPTATTVLVHLPFALIPFAFCMFILVQALVTKGWVPVFAYGWDHWVGNTGTVGAIGGMGFISVILCNFAGTNIGTTILLSRVIQAWEEIHRQPNASSISDRTFWATVYAMALGVNYGAFSTSFSASLAGLLWRDILFRKHIRVRSLDFARVNLPIIAIAMIVGCTVLVAEVNIIRTNGPYDA</sequence>
<comment type="subcellular location">
    <subcellularLocation>
        <location evidence="1">Cell membrane</location>
        <topology evidence="1">Multi-pass membrane protein</topology>
    </subcellularLocation>
</comment>
<keyword evidence="4 6" id="KW-1133">Transmembrane helix</keyword>
<keyword evidence="3 6" id="KW-0812">Transmembrane</keyword>
<dbReference type="GO" id="GO:0005886">
    <property type="term" value="C:plasma membrane"/>
    <property type="evidence" value="ECO:0007669"/>
    <property type="project" value="UniProtKB-SubCell"/>
</dbReference>
<dbReference type="AlphaFoldDB" id="A0A9N9VE62"/>
<evidence type="ECO:0000256" key="2">
    <source>
        <dbReference type="ARBA" id="ARBA00022475"/>
    </source>
</evidence>
<evidence type="ECO:0000256" key="6">
    <source>
        <dbReference type="SAM" id="Phobius"/>
    </source>
</evidence>
<keyword evidence="8" id="KW-1185">Reference proteome</keyword>
<reference evidence="7" key="1">
    <citation type="submission" date="2021-10" db="EMBL/GenBank/DDBJ databases">
        <authorList>
            <person name="Piombo E."/>
        </authorList>
    </citation>
    <scope>NUCLEOTIDE SEQUENCE</scope>
</reference>
<feature type="transmembrane region" description="Helical" evidence="6">
    <location>
        <begin position="127"/>
        <end position="146"/>
    </location>
</feature>
<keyword evidence="5 6" id="KW-0472">Membrane</keyword>
<dbReference type="PANTHER" id="PTHR43302">
    <property type="entry name" value="TRANSPORTER ARSB-RELATED"/>
    <property type="match status" value="1"/>
</dbReference>
<feature type="transmembrane region" description="Helical" evidence="6">
    <location>
        <begin position="229"/>
        <end position="250"/>
    </location>
</feature>
<evidence type="ECO:0000256" key="4">
    <source>
        <dbReference type="ARBA" id="ARBA00022989"/>
    </source>
</evidence>
<dbReference type="Proteomes" id="UP000696573">
    <property type="component" value="Unassembled WGS sequence"/>
</dbReference>
<protein>
    <submittedName>
        <fullName evidence="7">Uncharacterized protein</fullName>
    </submittedName>
</protein>
<comment type="caution">
    <text evidence="7">The sequence shown here is derived from an EMBL/GenBank/DDBJ whole genome shotgun (WGS) entry which is preliminary data.</text>
</comment>
<organism evidence="7 8">
    <name type="scientific">Clonostachys rhizophaga</name>
    <dbReference type="NCBI Taxonomy" id="160324"/>
    <lineage>
        <taxon>Eukaryota</taxon>
        <taxon>Fungi</taxon>
        <taxon>Dikarya</taxon>
        <taxon>Ascomycota</taxon>
        <taxon>Pezizomycotina</taxon>
        <taxon>Sordariomycetes</taxon>
        <taxon>Hypocreomycetidae</taxon>
        <taxon>Hypocreales</taxon>
        <taxon>Bionectriaceae</taxon>
        <taxon>Clonostachys</taxon>
    </lineage>
</organism>
<evidence type="ECO:0000256" key="3">
    <source>
        <dbReference type="ARBA" id="ARBA00022692"/>
    </source>
</evidence>
<accession>A0A9N9VE62</accession>